<proteinExistence type="predicted"/>
<organism evidence="1 2">
    <name type="scientific">Vulcanisaeta souniana JCM 11219</name>
    <dbReference type="NCBI Taxonomy" id="1293586"/>
    <lineage>
        <taxon>Archaea</taxon>
        <taxon>Thermoproteota</taxon>
        <taxon>Thermoprotei</taxon>
        <taxon>Thermoproteales</taxon>
        <taxon>Thermoproteaceae</taxon>
        <taxon>Vulcanisaeta</taxon>
    </lineage>
</organism>
<reference evidence="1" key="2">
    <citation type="submission" date="2020-09" db="EMBL/GenBank/DDBJ databases">
        <authorList>
            <person name="Sun Q."/>
            <person name="Ohkuma M."/>
        </authorList>
    </citation>
    <scope>NUCLEOTIDE SEQUENCE</scope>
    <source>
        <strain evidence="1">JCM 11219</strain>
    </source>
</reference>
<reference evidence="1" key="1">
    <citation type="journal article" date="2014" name="Int. J. Syst. Evol. Microbiol.">
        <title>Complete genome sequence of Corynebacterium casei LMG S-19264T (=DSM 44701T), isolated from a smear-ripened cheese.</title>
        <authorList>
            <consortium name="US DOE Joint Genome Institute (JGI-PGF)"/>
            <person name="Walter F."/>
            <person name="Albersmeier A."/>
            <person name="Kalinowski J."/>
            <person name="Ruckert C."/>
        </authorList>
    </citation>
    <scope>NUCLEOTIDE SEQUENCE</scope>
    <source>
        <strain evidence="1">JCM 11219</strain>
    </source>
</reference>
<name>A0A830ECS2_9CREN</name>
<sequence>MLAGSEARIGVLIAGVESEEEAREILEDVGILVNDTVTARGKVIIININKELTTLGDPVRVETDNGTYILAYKDVDCPLMNTINSPIQGVVHGTRLALASQICLKLCGETEARLGDYIVRARQEAGDLVHACLFNPTTGEWREGTVHADDLNDIKSILGIGEGLAVELANLLRRLVSPFRQVQCLKWLVGNEEYCLESLTIREVNNGQVELWLERERRGGLERVFLARLPADVRIIHDEFLGQEFYTVYINDRLIIVSSDINDFANALKNRGFIIERLDREVQLAIEALAKRMKGYLMPGITDDGIVDPYGELDLNDYGVEGLVKAYEWVVKYYPEENRVRALANIALLIAKIVSPIVRKHNKTFVDFVVWNYGRGGEGKTTLVEYVLTPLLGVGGINEYVVIKGPVKRDTQFRNLVSLHRLPLILDEQDLKSLRENAGMIIATAVGMGTIGIHASKYGLGIGARFVNMRGVIVNTNVTFPAFLHEAISNTSDVALARRVLVINWSHESVDPTAFDDLPVVKPIMGAVNNVFRKYKSELMSSSDLIDLAVKIMVALAREYARADNERVVIEDYVKALENVRSEYEVEKPQLLEDDAEEFRNASYEFARKLGIQVRSWMDVVDALLNNSPQSGVELHGARYADETTAIQERVLKLLGVGPNEDFLTSPRVPSSIARALSEGRVKVYVRANALGVVPGGWRQWLGKTGTPYRGRRYYVLDLDEFLRVFVEGDEASREASGSNGELNEAS</sequence>
<dbReference type="Proteomes" id="UP000657075">
    <property type="component" value="Unassembled WGS sequence"/>
</dbReference>
<comment type="caution">
    <text evidence="1">The sequence shown here is derived from an EMBL/GenBank/DDBJ whole genome shotgun (WGS) entry which is preliminary data.</text>
</comment>
<accession>A0A830ECS2</accession>
<evidence type="ECO:0000313" key="2">
    <source>
        <dbReference type="Proteomes" id="UP000657075"/>
    </source>
</evidence>
<gene>
    <name evidence="1" type="ORF">GCM10007112_24240</name>
</gene>
<protein>
    <submittedName>
        <fullName evidence="1">Uncharacterized protein</fullName>
    </submittedName>
</protein>
<dbReference type="EMBL" id="BMNM01000014">
    <property type="protein sequence ID" value="GGI86396.1"/>
    <property type="molecule type" value="Genomic_DNA"/>
</dbReference>
<evidence type="ECO:0000313" key="1">
    <source>
        <dbReference type="EMBL" id="GGI86396.1"/>
    </source>
</evidence>
<dbReference type="AlphaFoldDB" id="A0A830ECS2"/>